<feature type="compositionally biased region" description="Polar residues" evidence="5">
    <location>
        <begin position="703"/>
        <end position="712"/>
    </location>
</feature>
<dbReference type="GO" id="GO:0016925">
    <property type="term" value="P:protein sumoylation"/>
    <property type="evidence" value="ECO:0007669"/>
    <property type="project" value="TreeGrafter"/>
</dbReference>
<evidence type="ECO:0000256" key="4">
    <source>
        <dbReference type="PROSITE-ProRule" id="PRU00452"/>
    </source>
</evidence>
<feature type="compositionally biased region" description="Polar residues" evidence="5">
    <location>
        <begin position="663"/>
        <end position="682"/>
    </location>
</feature>
<dbReference type="GO" id="GO:0008270">
    <property type="term" value="F:zinc ion binding"/>
    <property type="evidence" value="ECO:0007669"/>
    <property type="project" value="UniProtKB-KW"/>
</dbReference>
<evidence type="ECO:0000256" key="1">
    <source>
        <dbReference type="ARBA" id="ARBA00022723"/>
    </source>
</evidence>
<sequence>MAVSGEPPPKRTRTDVIAQSNAHLQYLHGRQDRWMTAATGNVEDSSLRDPPAASRAPLPTATRTDETPNASTRTTNPLSTASPLVIDLDEEDEASEERSQDAPAQHTSEARATQQETRQASRATSQPRMQPHSAPHLVQYELPPTMVDAATGLPTPRVAARKSMDRTSRAAPSLPSPAPSDETTNSPTFAENHITAMRRPVHPQRVFTDLGLNNRTPASGSPLVMQSPGFPPQHVRHISIPQNAHVLQAVPSSDQSGQSFQFMQQPTHALHNPQWQNSAQGQHQRRSTQSSVQAPLSLAPVVQSNAQPLQTPAIVPSNHGHPYPPPPVQNRTPAASRINKDILLDRITEKQQELQHISTDYDNGRLALLRTAVEREDWFYQVLSQVFCLKSVMPSLLPKSLKALPISSWEHVANLLCSNTEINNDLLGFFADFPEPIMDLYSDQSNARDIYEYRAGMVKTFLIALPQCWDSLTLTSRQMLAPPLVEDMATFLHLHSPVLQTTCFRAIMRLFWGVEDSSGAEALMVLHQVDQHTFFANGWRRTQQEKLEAYAALRRAYDAWGQYQHSQRQLLSGNFRGTLGPFVIPNDVQQLFRTIPRSTHHRIQQHQQSQAQPTNQHIAQQRWQPPQAMQQSRISNTTALQSPTILSPGSLPHLRPAGPRRQVSGSLTSASPQIPQPGATSRQPKKGNLFPTLDQCPRAQPTHPDSNRSGLQQAHLRSPVLASANVGTLGPKLYRHIVGFALAPATIKKRLAVQQAVFNITGDDFGKLARTVSAPAGTGTRPTRVIKEESLMYRVRCCAVPATGFISESSWIVADTSWPEELCFELNGTPLFTRRKLHHGKYLPIDVTSHVLLGTNNFKILLNRHTNDKRKFDFAVAVETIGVVSHDTIKQSLKRVTAKDSLLAIKKALTGGDDMGDDDITVTSSNMTVGIVEPLSQARMVDLPVRGVNCLHKDVFDLEVFLSVCKREQPNWPSIVDCWRCPLCRGDVRPPTLVVDEFLVDVRAELEKKNLLDTKAIIIEADGTWKPKVEQRTGVRSPSLEREERASAAAPVARPVIELD</sequence>
<feature type="domain" description="SP-RING-type" evidence="6">
    <location>
        <begin position="916"/>
        <end position="1008"/>
    </location>
</feature>
<feature type="compositionally biased region" description="Basic and acidic residues" evidence="5">
    <location>
        <begin position="1030"/>
        <end position="1046"/>
    </location>
</feature>
<dbReference type="OrthoDB" id="27975at2759"/>
<dbReference type="EMBL" id="CP099419">
    <property type="protein sequence ID" value="USW49573.1"/>
    <property type="molecule type" value="Genomic_DNA"/>
</dbReference>
<feature type="region of interest" description="Disordered" evidence="5">
    <location>
        <begin position="29"/>
        <end position="133"/>
    </location>
</feature>
<dbReference type="PANTHER" id="PTHR10782:SF4">
    <property type="entry name" value="TONALLI, ISOFORM E"/>
    <property type="match status" value="1"/>
</dbReference>
<keyword evidence="1" id="KW-0479">Metal-binding</keyword>
<evidence type="ECO:0000313" key="8">
    <source>
        <dbReference type="Proteomes" id="UP001056384"/>
    </source>
</evidence>
<feature type="region of interest" description="Disordered" evidence="5">
    <location>
        <begin position="1030"/>
        <end position="1060"/>
    </location>
</feature>
<organism evidence="7 8">
    <name type="scientific">Septoria linicola</name>
    <dbReference type="NCBI Taxonomy" id="215465"/>
    <lineage>
        <taxon>Eukaryota</taxon>
        <taxon>Fungi</taxon>
        <taxon>Dikarya</taxon>
        <taxon>Ascomycota</taxon>
        <taxon>Pezizomycotina</taxon>
        <taxon>Dothideomycetes</taxon>
        <taxon>Dothideomycetidae</taxon>
        <taxon>Mycosphaerellales</taxon>
        <taxon>Mycosphaerellaceae</taxon>
        <taxon>Septoria</taxon>
    </lineage>
</organism>
<keyword evidence="2 4" id="KW-0863">Zinc-finger</keyword>
<evidence type="ECO:0000256" key="5">
    <source>
        <dbReference type="SAM" id="MobiDB-lite"/>
    </source>
</evidence>
<feature type="region of interest" description="Disordered" evidence="5">
    <location>
        <begin position="159"/>
        <end position="186"/>
    </location>
</feature>
<feature type="compositionally biased region" description="Low complexity" evidence="5">
    <location>
        <begin position="1047"/>
        <end position="1060"/>
    </location>
</feature>
<proteinExistence type="predicted"/>
<dbReference type="AlphaFoldDB" id="A0A9Q9ANZ2"/>
<gene>
    <name evidence="7" type="ORF">Slin15195_G028920</name>
</gene>
<evidence type="ECO:0000256" key="3">
    <source>
        <dbReference type="ARBA" id="ARBA00022833"/>
    </source>
</evidence>
<dbReference type="InterPro" id="IPR004181">
    <property type="entry name" value="Znf_MIZ"/>
</dbReference>
<dbReference type="Proteomes" id="UP001056384">
    <property type="component" value="Chromosome 2"/>
</dbReference>
<feature type="compositionally biased region" description="Low complexity" evidence="5">
    <location>
        <begin position="605"/>
        <end position="631"/>
    </location>
</feature>
<dbReference type="Gene3D" id="3.30.40.10">
    <property type="entry name" value="Zinc/RING finger domain, C3HC4 (zinc finger)"/>
    <property type="match status" value="1"/>
</dbReference>
<feature type="compositionally biased region" description="Polar residues" evidence="5">
    <location>
        <begin position="67"/>
        <end position="82"/>
    </location>
</feature>
<feature type="region of interest" description="Disordered" evidence="5">
    <location>
        <begin position="598"/>
        <end position="714"/>
    </location>
</feature>
<reference evidence="7" key="1">
    <citation type="submission" date="2022-06" db="EMBL/GenBank/DDBJ databases">
        <title>Complete genome sequences of two strains of the flax pathogen Septoria linicola.</title>
        <authorList>
            <person name="Lapalu N."/>
            <person name="Simon A."/>
            <person name="Demenou B."/>
            <person name="Paumier D."/>
            <person name="Guillot M.-P."/>
            <person name="Gout L."/>
            <person name="Valade R."/>
        </authorList>
    </citation>
    <scope>NUCLEOTIDE SEQUENCE</scope>
    <source>
        <strain evidence="7">SE15195</strain>
    </source>
</reference>
<feature type="compositionally biased region" description="Polar residues" evidence="5">
    <location>
        <begin position="105"/>
        <end position="128"/>
    </location>
</feature>
<dbReference type="Pfam" id="PF02891">
    <property type="entry name" value="zf-MIZ"/>
    <property type="match status" value="1"/>
</dbReference>
<dbReference type="PANTHER" id="PTHR10782">
    <property type="entry name" value="ZINC FINGER MIZ DOMAIN-CONTAINING PROTEIN"/>
    <property type="match status" value="1"/>
</dbReference>
<dbReference type="GO" id="GO:0000785">
    <property type="term" value="C:chromatin"/>
    <property type="evidence" value="ECO:0007669"/>
    <property type="project" value="TreeGrafter"/>
</dbReference>
<dbReference type="PROSITE" id="PS51044">
    <property type="entry name" value="ZF_SP_RING"/>
    <property type="match status" value="1"/>
</dbReference>
<feature type="region of interest" description="Disordered" evidence="5">
    <location>
        <begin position="274"/>
        <end position="293"/>
    </location>
</feature>
<evidence type="ECO:0000313" key="7">
    <source>
        <dbReference type="EMBL" id="USW49573.1"/>
    </source>
</evidence>
<evidence type="ECO:0000259" key="6">
    <source>
        <dbReference type="PROSITE" id="PS51044"/>
    </source>
</evidence>
<dbReference type="GO" id="GO:0061665">
    <property type="term" value="F:SUMO ligase activity"/>
    <property type="evidence" value="ECO:0007669"/>
    <property type="project" value="TreeGrafter"/>
</dbReference>
<dbReference type="InterPro" id="IPR013083">
    <property type="entry name" value="Znf_RING/FYVE/PHD"/>
</dbReference>
<protein>
    <submittedName>
        <fullName evidence="7">Zinc finger, MIZ-type, Zinc finger, RING/FYVE/PHD-type</fullName>
    </submittedName>
</protein>
<feature type="compositionally biased region" description="Polar residues" evidence="5">
    <location>
        <begin position="632"/>
        <end position="647"/>
    </location>
</feature>
<accession>A0A9Q9ANZ2</accession>
<evidence type="ECO:0000256" key="2">
    <source>
        <dbReference type="ARBA" id="ARBA00022771"/>
    </source>
</evidence>
<keyword evidence="3" id="KW-0862">Zinc</keyword>
<name>A0A9Q9ANZ2_9PEZI</name>
<keyword evidence="8" id="KW-1185">Reference proteome</keyword>